<keyword evidence="2" id="KW-0677">Repeat</keyword>
<protein>
    <submittedName>
        <fullName evidence="4">Uncharacterized protein</fullName>
    </submittedName>
</protein>
<keyword evidence="1 3" id="KW-0853">WD repeat</keyword>
<dbReference type="Proteomes" id="UP001162131">
    <property type="component" value="Unassembled WGS sequence"/>
</dbReference>
<evidence type="ECO:0000256" key="1">
    <source>
        <dbReference type="ARBA" id="ARBA00022574"/>
    </source>
</evidence>
<evidence type="ECO:0000256" key="2">
    <source>
        <dbReference type="ARBA" id="ARBA00022737"/>
    </source>
</evidence>
<reference evidence="4" key="1">
    <citation type="submission" date="2021-09" db="EMBL/GenBank/DDBJ databases">
        <authorList>
            <consortium name="AG Swart"/>
            <person name="Singh M."/>
            <person name="Singh A."/>
            <person name="Seah K."/>
            <person name="Emmerich C."/>
        </authorList>
    </citation>
    <scope>NUCLEOTIDE SEQUENCE</scope>
    <source>
        <strain evidence="4">ATCC30299</strain>
    </source>
</reference>
<organism evidence="4 5">
    <name type="scientific">Blepharisma stoltei</name>
    <dbReference type="NCBI Taxonomy" id="1481888"/>
    <lineage>
        <taxon>Eukaryota</taxon>
        <taxon>Sar</taxon>
        <taxon>Alveolata</taxon>
        <taxon>Ciliophora</taxon>
        <taxon>Postciliodesmatophora</taxon>
        <taxon>Heterotrichea</taxon>
        <taxon>Heterotrichida</taxon>
        <taxon>Blepharismidae</taxon>
        <taxon>Blepharisma</taxon>
    </lineage>
</organism>
<keyword evidence="5" id="KW-1185">Reference proteome</keyword>
<dbReference type="InterPro" id="IPR019775">
    <property type="entry name" value="WD40_repeat_CS"/>
</dbReference>
<dbReference type="SMART" id="SM00320">
    <property type="entry name" value="WD40"/>
    <property type="match status" value="4"/>
</dbReference>
<dbReference type="InterPro" id="IPR036322">
    <property type="entry name" value="WD40_repeat_dom_sf"/>
</dbReference>
<dbReference type="InterPro" id="IPR015943">
    <property type="entry name" value="WD40/YVTN_repeat-like_dom_sf"/>
</dbReference>
<dbReference type="EMBL" id="CAJZBQ010000038">
    <property type="protein sequence ID" value="CAG9325525.1"/>
    <property type="molecule type" value="Genomic_DNA"/>
</dbReference>
<dbReference type="AlphaFoldDB" id="A0AAU9JBN5"/>
<dbReference type="PANTHER" id="PTHR44675">
    <property type="entry name" value="PAK1 INTERACTING PROTEIN 1"/>
    <property type="match status" value="1"/>
</dbReference>
<dbReference type="InterPro" id="IPR001680">
    <property type="entry name" value="WD40_rpt"/>
</dbReference>
<dbReference type="SUPFAM" id="SSF50978">
    <property type="entry name" value="WD40 repeat-like"/>
    <property type="match status" value="1"/>
</dbReference>
<gene>
    <name evidence="4" type="ORF">BSTOLATCC_MIC38777</name>
</gene>
<sequence>MSEILIVVGTYTGGLIGLQGPVNHPKTIFAFSATTNCIKSLNIQGEFLFAGGYDEMIRIFHLNERKELGAVLENSGSVNSIASCKSHFLTGNDQGKVCIWRMKDFTMLHSLKGHRSSVNGLSLHPSSRMALSVGKDNRLYLWNLIKARISFRQRYYFPLEEVHWSPCGYFFAIRSYRNVYYFNSETNIKEDYITLTHTSQLNTCGFLGKSDLIAAGDNNGEIVIWKINGGSLSFKAHSIRITKLQYTEIETSNGKRGVLISLTTQGEVSIWNVTPIQDAIESLTPGQNMKVDNNEDLLITSINLNCRCSSLAVK</sequence>
<evidence type="ECO:0000313" key="5">
    <source>
        <dbReference type="Proteomes" id="UP001162131"/>
    </source>
</evidence>
<dbReference type="PROSITE" id="PS00678">
    <property type="entry name" value="WD_REPEATS_1"/>
    <property type="match status" value="1"/>
</dbReference>
<dbReference type="PROSITE" id="PS50082">
    <property type="entry name" value="WD_REPEATS_2"/>
    <property type="match status" value="1"/>
</dbReference>
<dbReference type="PANTHER" id="PTHR44675:SF1">
    <property type="entry name" value="P21-ACTIVATED PROTEIN KINASE-INTERACTING PROTEIN 1"/>
    <property type="match status" value="1"/>
</dbReference>
<dbReference type="PROSITE" id="PS50294">
    <property type="entry name" value="WD_REPEATS_REGION"/>
    <property type="match status" value="1"/>
</dbReference>
<dbReference type="Gene3D" id="2.130.10.10">
    <property type="entry name" value="YVTN repeat-like/Quinoprotein amine dehydrogenase"/>
    <property type="match status" value="2"/>
</dbReference>
<comment type="caution">
    <text evidence="4">The sequence shown here is derived from an EMBL/GenBank/DDBJ whole genome shotgun (WGS) entry which is preliminary data.</text>
</comment>
<dbReference type="Pfam" id="PF00400">
    <property type="entry name" value="WD40"/>
    <property type="match status" value="1"/>
</dbReference>
<name>A0AAU9JBN5_9CILI</name>
<evidence type="ECO:0000256" key="3">
    <source>
        <dbReference type="PROSITE-ProRule" id="PRU00221"/>
    </source>
</evidence>
<accession>A0AAU9JBN5</accession>
<proteinExistence type="predicted"/>
<evidence type="ECO:0000313" key="4">
    <source>
        <dbReference type="EMBL" id="CAG9325525.1"/>
    </source>
</evidence>
<feature type="repeat" description="WD" evidence="3">
    <location>
        <begin position="111"/>
        <end position="144"/>
    </location>
</feature>
<dbReference type="InterPro" id="IPR051959">
    <property type="entry name" value="PAK1-Kinase_Regulator"/>
</dbReference>